<dbReference type="CDD" id="cd22744">
    <property type="entry name" value="OTU"/>
    <property type="match status" value="1"/>
</dbReference>
<comment type="caution">
    <text evidence="1">The sequence shown here is derived from an EMBL/GenBank/DDBJ whole genome shotgun (WGS) entry which is preliminary data.</text>
</comment>
<evidence type="ECO:0000313" key="2">
    <source>
        <dbReference type="Proteomes" id="UP000266673"/>
    </source>
</evidence>
<dbReference type="Proteomes" id="UP000266673">
    <property type="component" value="Unassembled WGS sequence"/>
</dbReference>
<gene>
    <name evidence="1" type="ORF">C2G38_1977581</name>
</gene>
<proteinExistence type="predicted"/>
<protein>
    <recommendedName>
        <fullName evidence="3">OTU domain-containing protein</fullName>
    </recommendedName>
</protein>
<evidence type="ECO:0008006" key="3">
    <source>
        <dbReference type="Google" id="ProtNLM"/>
    </source>
</evidence>
<dbReference type="AlphaFoldDB" id="A0A397UP10"/>
<keyword evidence="2" id="KW-1185">Reference proteome</keyword>
<feature type="non-terminal residue" evidence="1">
    <location>
        <position position="1"/>
    </location>
</feature>
<dbReference type="OrthoDB" id="2374971at2759"/>
<organism evidence="1 2">
    <name type="scientific">Gigaspora rosea</name>
    <dbReference type="NCBI Taxonomy" id="44941"/>
    <lineage>
        <taxon>Eukaryota</taxon>
        <taxon>Fungi</taxon>
        <taxon>Fungi incertae sedis</taxon>
        <taxon>Mucoromycota</taxon>
        <taxon>Glomeromycotina</taxon>
        <taxon>Glomeromycetes</taxon>
        <taxon>Diversisporales</taxon>
        <taxon>Gigasporaceae</taxon>
        <taxon>Gigaspora</taxon>
    </lineage>
</organism>
<evidence type="ECO:0000313" key="1">
    <source>
        <dbReference type="EMBL" id="RIB11894.1"/>
    </source>
</evidence>
<name>A0A397UP10_9GLOM</name>
<dbReference type="EMBL" id="QKWP01001085">
    <property type="protein sequence ID" value="RIB11894.1"/>
    <property type="molecule type" value="Genomic_DNA"/>
</dbReference>
<reference evidence="1 2" key="1">
    <citation type="submission" date="2018-06" db="EMBL/GenBank/DDBJ databases">
        <title>Comparative genomics reveals the genomic features of Rhizophagus irregularis, R. cerebriforme, R. diaphanum and Gigaspora rosea, and their symbiotic lifestyle signature.</title>
        <authorList>
            <person name="Morin E."/>
            <person name="San Clemente H."/>
            <person name="Chen E.C.H."/>
            <person name="De La Providencia I."/>
            <person name="Hainaut M."/>
            <person name="Kuo A."/>
            <person name="Kohler A."/>
            <person name="Murat C."/>
            <person name="Tang N."/>
            <person name="Roy S."/>
            <person name="Loubradou J."/>
            <person name="Henrissat B."/>
            <person name="Grigoriev I.V."/>
            <person name="Corradi N."/>
            <person name="Roux C."/>
            <person name="Martin F.M."/>
        </authorList>
    </citation>
    <scope>NUCLEOTIDE SEQUENCE [LARGE SCALE GENOMIC DNA]</scope>
    <source>
        <strain evidence="1 2">DAOM 194757</strain>
    </source>
</reference>
<sequence length="182" mass="21445">DGNCGFRTIAVSIGKPEECWPEIRKIIYNELCIRKSHYVQLFPEKEKEYNEMLYITQWEAGSCSKDHWMSMPSFGYTIANAFQQPVHYFSKYTSLTFLPDNIPLNRNTSIAFAYILERQHFIAIKLKPNVPVPPIISGWEDICSEKSKLWKNLFVERIAHFKKGCEEEYKYLEKENLEYALV</sequence>
<accession>A0A397UP10</accession>